<dbReference type="EMBL" id="CP013187">
    <property type="protein sequence ID" value="ALO42125.1"/>
    <property type="molecule type" value="Genomic_DNA"/>
</dbReference>
<dbReference type="KEGG" id="pphe:PP2015_1623"/>
<dbReference type="PATRIC" id="fig|161398.10.peg.1648"/>
<dbReference type="InterPro" id="IPR017746">
    <property type="entry name" value="Cellulose_synthase_operon_BcsQ"/>
</dbReference>
<dbReference type="SUPFAM" id="SSF52540">
    <property type="entry name" value="P-loop containing nucleoside triphosphate hydrolases"/>
    <property type="match status" value="1"/>
</dbReference>
<dbReference type="Gene3D" id="3.40.50.300">
    <property type="entry name" value="P-loop containing nucleotide triphosphate hydrolases"/>
    <property type="match status" value="1"/>
</dbReference>
<protein>
    <submittedName>
        <fullName evidence="1">Capsular polysaccharide biosynthesis protein</fullName>
    </submittedName>
</protein>
<dbReference type="OrthoDB" id="5812594at2"/>
<name>A0A0S2K1J2_9GAMM</name>
<dbReference type="Proteomes" id="UP000061457">
    <property type="component" value="Chromosome I"/>
</dbReference>
<dbReference type="AlphaFoldDB" id="A0A0S2K1J2"/>
<dbReference type="RefSeq" id="WP_058029808.1">
    <property type="nucleotide sequence ID" value="NZ_CP013187.1"/>
</dbReference>
<evidence type="ECO:0000313" key="1">
    <source>
        <dbReference type="EMBL" id="ALO42125.1"/>
    </source>
</evidence>
<keyword evidence="2" id="KW-1185">Reference proteome</keyword>
<dbReference type="Pfam" id="PF06564">
    <property type="entry name" value="CBP_BcsQ"/>
    <property type="match status" value="1"/>
</dbReference>
<organism evidence="1 2">
    <name type="scientific">Pseudoalteromonas phenolica</name>
    <dbReference type="NCBI Taxonomy" id="161398"/>
    <lineage>
        <taxon>Bacteria</taxon>
        <taxon>Pseudomonadati</taxon>
        <taxon>Pseudomonadota</taxon>
        <taxon>Gammaproteobacteria</taxon>
        <taxon>Alteromonadales</taxon>
        <taxon>Pseudoalteromonadaceae</taxon>
        <taxon>Pseudoalteromonas</taxon>
    </lineage>
</organism>
<evidence type="ECO:0000313" key="2">
    <source>
        <dbReference type="Proteomes" id="UP000061457"/>
    </source>
</evidence>
<sequence length="235" mass="27121">MKLIPTEYQEVEAVYRSILEKKAKCLCVFSPSGEEGTSSISVCLARRLQSIDRKVLLVDLNSYNPMSFDWLEEQMDDQGWSFDDISCQLYTKKLGQFDFLTVKELKPDAQVREFGILQQAILMLEQEFNYIIFDMPPLMQNNRQNIPLHVISSVADMAILNVALGLNNEEQVQISVDKIRKADFKHIEVVVSQFALPPLGPRLIESVENRLTRFPWLKVKLITAIKKHKWLFEAV</sequence>
<dbReference type="InterPro" id="IPR027417">
    <property type="entry name" value="P-loop_NTPase"/>
</dbReference>
<accession>A0A0S2K1J2</accession>
<dbReference type="STRING" id="161398.PP2015_1623"/>
<gene>
    <name evidence="1" type="ORF">PP2015_1623</name>
</gene>
<proteinExistence type="predicted"/>
<reference evidence="1 2" key="1">
    <citation type="submission" date="2015-11" db="EMBL/GenBank/DDBJ databases">
        <authorList>
            <person name="Zhang Y."/>
            <person name="Guo Z."/>
        </authorList>
    </citation>
    <scope>NUCLEOTIDE SEQUENCE [LARGE SCALE GENOMIC DNA]</scope>
    <source>
        <strain evidence="1 2">KCTC 12086</strain>
    </source>
</reference>